<dbReference type="Proteomes" id="UP000195321">
    <property type="component" value="Unassembled WGS sequence"/>
</dbReference>
<organism evidence="2 3">
    <name type="scientific">Bacillus pseudomycoides</name>
    <dbReference type="NCBI Taxonomy" id="64104"/>
    <lineage>
        <taxon>Bacteria</taxon>
        <taxon>Bacillati</taxon>
        <taxon>Bacillota</taxon>
        <taxon>Bacilli</taxon>
        <taxon>Bacillales</taxon>
        <taxon>Bacillaceae</taxon>
        <taxon>Bacillus</taxon>
        <taxon>Bacillus cereus group</taxon>
    </lineage>
</organism>
<keyword evidence="1" id="KW-1133">Transmembrane helix</keyword>
<evidence type="ECO:0000313" key="2">
    <source>
        <dbReference type="EMBL" id="OUM45770.1"/>
    </source>
</evidence>
<dbReference type="EMBL" id="MWPX01000111">
    <property type="protein sequence ID" value="OUM45770.1"/>
    <property type="molecule type" value="Genomic_DNA"/>
</dbReference>
<dbReference type="RefSeq" id="WP_088094750.1">
    <property type="nucleotide sequence ID" value="NZ_JBALMA010000390.1"/>
</dbReference>
<protein>
    <submittedName>
        <fullName evidence="2">Uncharacterized protein</fullName>
    </submittedName>
</protein>
<feature type="transmembrane region" description="Helical" evidence="1">
    <location>
        <begin position="9"/>
        <end position="26"/>
    </location>
</feature>
<evidence type="ECO:0000313" key="3">
    <source>
        <dbReference type="Proteomes" id="UP000195321"/>
    </source>
</evidence>
<keyword evidence="1" id="KW-0472">Membrane</keyword>
<sequence length="74" mass="8517">MFLQKYKGLILGIVGAVLGVISFVYLKDLDYIYKTCLKLFSVTLIIIGWGIASDSNHYYKKRERTTCKCHSLCY</sequence>
<accession>A0A1Y3MBF0</accession>
<evidence type="ECO:0000256" key="1">
    <source>
        <dbReference type="SAM" id="Phobius"/>
    </source>
</evidence>
<reference evidence="2 3" key="1">
    <citation type="submission" date="2017-02" db="EMBL/GenBank/DDBJ databases">
        <title>Bacillus pseudomycoides isolate FSL K6-0042.</title>
        <authorList>
            <person name="Kovac J."/>
        </authorList>
    </citation>
    <scope>NUCLEOTIDE SEQUENCE [LARGE SCALE GENOMIC DNA]</scope>
    <source>
        <strain evidence="2 3">FSL K6-0042</strain>
    </source>
</reference>
<feature type="transmembrane region" description="Helical" evidence="1">
    <location>
        <begin position="32"/>
        <end position="52"/>
    </location>
</feature>
<dbReference type="AlphaFoldDB" id="A0A1Y3MBF0"/>
<keyword evidence="1" id="KW-0812">Transmembrane</keyword>
<gene>
    <name evidence="2" type="ORF">BW425_27660</name>
</gene>
<proteinExistence type="predicted"/>
<name>A0A1Y3MBF0_9BACI</name>
<comment type="caution">
    <text evidence="2">The sequence shown here is derived from an EMBL/GenBank/DDBJ whole genome shotgun (WGS) entry which is preliminary data.</text>
</comment>